<dbReference type="Proteomes" id="UP000289323">
    <property type="component" value="Unassembled WGS sequence"/>
</dbReference>
<evidence type="ECO:0000313" key="2">
    <source>
        <dbReference type="Proteomes" id="UP000289323"/>
    </source>
</evidence>
<name>A0A446BK14_9PEZI</name>
<evidence type="ECO:0000313" key="1">
    <source>
        <dbReference type="EMBL" id="SPQ22833.1"/>
    </source>
</evidence>
<reference evidence="1 2" key="1">
    <citation type="submission" date="2018-04" db="EMBL/GenBank/DDBJ databases">
        <authorList>
            <person name="Huttner S."/>
            <person name="Dainat J."/>
        </authorList>
    </citation>
    <scope>NUCLEOTIDE SEQUENCE [LARGE SCALE GENOMIC DNA]</scope>
</reference>
<accession>A0A446BK14</accession>
<organism evidence="1 2">
    <name type="scientific">Thermothielavioides terrestris</name>
    <dbReference type="NCBI Taxonomy" id="2587410"/>
    <lineage>
        <taxon>Eukaryota</taxon>
        <taxon>Fungi</taxon>
        <taxon>Dikarya</taxon>
        <taxon>Ascomycota</taxon>
        <taxon>Pezizomycotina</taxon>
        <taxon>Sordariomycetes</taxon>
        <taxon>Sordariomycetidae</taxon>
        <taxon>Sordariales</taxon>
        <taxon>Chaetomiaceae</taxon>
        <taxon>Thermothielavioides</taxon>
    </lineage>
</organism>
<dbReference type="AlphaFoldDB" id="A0A446BK14"/>
<gene>
    <name evidence="1" type="ORF">TT172_LOCUS5252</name>
</gene>
<dbReference type="EMBL" id="OUUZ01000009">
    <property type="protein sequence ID" value="SPQ22833.1"/>
    <property type="molecule type" value="Genomic_DNA"/>
</dbReference>
<proteinExistence type="predicted"/>
<protein>
    <submittedName>
        <fullName evidence="1">61cd5368-bf7d-4d5d-8cf8-24c36cb1ee08</fullName>
    </submittedName>
</protein>
<sequence length="45" mass="5076">MADFAYRQPAPVASERWFGSHSPAYNNTLHSAGFETGDNQYLSQR</sequence>